<evidence type="ECO:0000313" key="3">
    <source>
        <dbReference type="EMBL" id="QDT54433.1"/>
    </source>
</evidence>
<protein>
    <submittedName>
        <fullName evidence="3">PQQ enzyme repeat protein</fullName>
    </submittedName>
</protein>
<evidence type="ECO:0000259" key="2">
    <source>
        <dbReference type="Pfam" id="PF13360"/>
    </source>
</evidence>
<proteinExistence type="predicted"/>
<keyword evidence="4" id="KW-1185">Reference proteome</keyword>
<dbReference type="InterPro" id="IPR002372">
    <property type="entry name" value="PQQ_rpt_dom"/>
</dbReference>
<evidence type="ECO:0000313" key="4">
    <source>
        <dbReference type="Proteomes" id="UP000315700"/>
    </source>
</evidence>
<dbReference type="AlphaFoldDB" id="A0A517SE83"/>
<feature type="domain" description="Pyrrolo-quinoline quinone repeat" evidence="2">
    <location>
        <begin position="37"/>
        <end position="105"/>
    </location>
</feature>
<evidence type="ECO:0000256" key="1">
    <source>
        <dbReference type="SAM" id="MobiDB-lite"/>
    </source>
</evidence>
<dbReference type="InterPro" id="IPR011047">
    <property type="entry name" value="Quinoprotein_ADH-like_sf"/>
</dbReference>
<dbReference type="SUPFAM" id="SSF50998">
    <property type="entry name" value="Quinoprotein alcohol dehydrogenase-like"/>
    <property type="match status" value="1"/>
</dbReference>
<sequence>MSQSFDSSFLSGSGSSAGKATPTVDPADLVFVGFNRRVCALHRDTGELVWSWKSPQGAGFVVLLYDTDRLIASVQGYTYCLDPATGSQIWSNPLKGFGLGVPCIASISGVSPAGLQAAGEQDAAQRSAS</sequence>
<feature type="region of interest" description="Disordered" evidence="1">
    <location>
        <begin position="1"/>
        <end position="21"/>
    </location>
</feature>
<name>A0A517SE83_9PLAN</name>
<feature type="compositionally biased region" description="Low complexity" evidence="1">
    <location>
        <begin position="1"/>
        <end position="16"/>
    </location>
</feature>
<accession>A0A517SE83</accession>
<dbReference type="EMBL" id="CP036271">
    <property type="protein sequence ID" value="QDT54433.1"/>
    <property type="molecule type" value="Genomic_DNA"/>
</dbReference>
<organism evidence="3 4">
    <name type="scientific">Caulifigura coniformis</name>
    <dbReference type="NCBI Taxonomy" id="2527983"/>
    <lineage>
        <taxon>Bacteria</taxon>
        <taxon>Pseudomonadati</taxon>
        <taxon>Planctomycetota</taxon>
        <taxon>Planctomycetia</taxon>
        <taxon>Planctomycetales</taxon>
        <taxon>Planctomycetaceae</taxon>
        <taxon>Caulifigura</taxon>
    </lineage>
</organism>
<dbReference type="Pfam" id="PF13360">
    <property type="entry name" value="PQQ_2"/>
    <property type="match status" value="1"/>
</dbReference>
<dbReference type="InParanoid" id="A0A517SE83"/>
<dbReference type="RefSeq" id="WP_145030290.1">
    <property type="nucleotide sequence ID" value="NZ_CP036271.1"/>
</dbReference>
<dbReference type="Gene3D" id="2.130.10.10">
    <property type="entry name" value="YVTN repeat-like/Quinoprotein amine dehydrogenase"/>
    <property type="match status" value="1"/>
</dbReference>
<dbReference type="OrthoDB" id="675304at2"/>
<gene>
    <name evidence="3" type="ORF">Pan44_24660</name>
</gene>
<dbReference type="KEGG" id="ccos:Pan44_24660"/>
<dbReference type="Proteomes" id="UP000315700">
    <property type="component" value="Chromosome"/>
</dbReference>
<reference evidence="3 4" key="1">
    <citation type="submission" date="2019-02" db="EMBL/GenBank/DDBJ databases">
        <title>Deep-cultivation of Planctomycetes and their phenomic and genomic characterization uncovers novel biology.</title>
        <authorList>
            <person name="Wiegand S."/>
            <person name="Jogler M."/>
            <person name="Boedeker C."/>
            <person name="Pinto D."/>
            <person name="Vollmers J."/>
            <person name="Rivas-Marin E."/>
            <person name="Kohn T."/>
            <person name="Peeters S.H."/>
            <person name="Heuer A."/>
            <person name="Rast P."/>
            <person name="Oberbeckmann S."/>
            <person name="Bunk B."/>
            <person name="Jeske O."/>
            <person name="Meyerdierks A."/>
            <person name="Storesund J.E."/>
            <person name="Kallscheuer N."/>
            <person name="Luecker S."/>
            <person name="Lage O.M."/>
            <person name="Pohl T."/>
            <person name="Merkel B.J."/>
            <person name="Hornburger P."/>
            <person name="Mueller R.-W."/>
            <person name="Bruemmer F."/>
            <person name="Labrenz M."/>
            <person name="Spormann A.M."/>
            <person name="Op den Camp H."/>
            <person name="Overmann J."/>
            <person name="Amann R."/>
            <person name="Jetten M.S.M."/>
            <person name="Mascher T."/>
            <person name="Medema M.H."/>
            <person name="Devos D.P."/>
            <person name="Kaster A.-K."/>
            <person name="Ovreas L."/>
            <person name="Rohde M."/>
            <person name="Galperin M.Y."/>
            <person name="Jogler C."/>
        </authorList>
    </citation>
    <scope>NUCLEOTIDE SEQUENCE [LARGE SCALE GENOMIC DNA]</scope>
    <source>
        <strain evidence="3 4">Pan44</strain>
    </source>
</reference>
<dbReference type="InterPro" id="IPR015943">
    <property type="entry name" value="WD40/YVTN_repeat-like_dom_sf"/>
</dbReference>